<proteinExistence type="predicted"/>
<name>A0ABS4NKI9_9BACL</name>
<comment type="caution">
    <text evidence="2">The sequence shown here is derived from an EMBL/GenBank/DDBJ whole genome shotgun (WGS) entry which is preliminary data.</text>
</comment>
<evidence type="ECO:0000313" key="2">
    <source>
        <dbReference type="EMBL" id="MBP2109887.1"/>
    </source>
</evidence>
<dbReference type="Gene3D" id="3.40.50.150">
    <property type="entry name" value="Vaccinia Virus protein VP39"/>
    <property type="match status" value="1"/>
</dbReference>
<organism evidence="2 3">
    <name type="scientific">Paenibacillus silagei</name>
    <dbReference type="NCBI Taxonomy" id="1670801"/>
    <lineage>
        <taxon>Bacteria</taxon>
        <taxon>Bacillati</taxon>
        <taxon>Bacillota</taxon>
        <taxon>Bacilli</taxon>
        <taxon>Bacillales</taxon>
        <taxon>Paenibacillaceae</taxon>
        <taxon>Paenibacillus</taxon>
    </lineage>
</organism>
<evidence type="ECO:0000259" key="1">
    <source>
        <dbReference type="Pfam" id="PF13847"/>
    </source>
</evidence>
<keyword evidence="3" id="KW-1185">Reference proteome</keyword>
<evidence type="ECO:0000313" key="3">
    <source>
        <dbReference type="Proteomes" id="UP000773462"/>
    </source>
</evidence>
<gene>
    <name evidence="2" type="ORF">J2Z70_000026</name>
</gene>
<dbReference type="InterPro" id="IPR029063">
    <property type="entry name" value="SAM-dependent_MTases_sf"/>
</dbReference>
<protein>
    <submittedName>
        <fullName evidence="2">Ubiquinone/menaquinone biosynthesis C-methylase UbiE</fullName>
    </submittedName>
</protein>
<feature type="domain" description="Methyltransferase" evidence="1">
    <location>
        <begin position="47"/>
        <end position="142"/>
    </location>
</feature>
<keyword evidence="2" id="KW-0830">Ubiquinone</keyword>
<dbReference type="SUPFAM" id="SSF53335">
    <property type="entry name" value="S-adenosyl-L-methionine-dependent methyltransferases"/>
    <property type="match status" value="1"/>
</dbReference>
<dbReference type="Pfam" id="PF13847">
    <property type="entry name" value="Methyltransf_31"/>
    <property type="match status" value="1"/>
</dbReference>
<dbReference type="RefSeq" id="WP_209868313.1">
    <property type="nucleotide sequence ID" value="NZ_JAGGLV010000001.1"/>
</dbReference>
<accession>A0ABS4NKI9</accession>
<reference evidence="2 3" key="1">
    <citation type="submission" date="2021-03" db="EMBL/GenBank/DDBJ databases">
        <title>Genomic Encyclopedia of Type Strains, Phase IV (KMG-IV): sequencing the most valuable type-strain genomes for metagenomic binning, comparative biology and taxonomic classification.</title>
        <authorList>
            <person name="Goeker M."/>
        </authorList>
    </citation>
    <scope>NUCLEOTIDE SEQUENCE [LARGE SCALE GENOMIC DNA]</scope>
    <source>
        <strain evidence="2 3">DSM 101953</strain>
    </source>
</reference>
<sequence length="358" mass="42444">MEINSKKYWDSRFEEDWESKGGRNQTQYFTNLALRLLPSSLINTIKKEKLTFLDWGCAEGDGVDVIGSYFPEFHVSGLDFSKSAIRKARENYPKYTFYDGALEEYGKKFDVIFTSNCLEHYTNPLEWVQKILEFTNEMLIVMVPFQEKNRIKEHFYTFEYGTFPLEINSFIMSYFKVVNSNPEYWPGKQLLIVFTKKDSKILSELNLEIYNPQMDEAVNEEEDFVTKLNEDIKKRDEANKIINEENQTLKEWIGKLKEEIELRDQGVLDLRNELIEKDKWIAILQDEVNKREENSVGLLNETMEKDKWIKILKDEVEKRDQATLFLKAEIEEKNKWIEILKSEVEKRDQVNPNNLGID</sequence>
<dbReference type="Proteomes" id="UP000773462">
    <property type="component" value="Unassembled WGS sequence"/>
</dbReference>
<dbReference type="EMBL" id="JAGGLV010000001">
    <property type="protein sequence ID" value="MBP2109887.1"/>
    <property type="molecule type" value="Genomic_DNA"/>
</dbReference>
<dbReference type="InterPro" id="IPR025714">
    <property type="entry name" value="Methyltranfer_dom"/>
</dbReference>